<comment type="caution">
    <text evidence="2">The sequence shown here is derived from an EMBL/GenBank/DDBJ whole genome shotgun (WGS) entry which is preliminary data.</text>
</comment>
<evidence type="ECO:0000256" key="1">
    <source>
        <dbReference type="SAM" id="Phobius"/>
    </source>
</evidence>
<keyword evidence="1" id="KW-0472">Membrane</keyword>
<gene>
    <name evidence="2" type="ORF">C1SCF055_LOCUS4822</name>
</gene>
<feature type="transmembrane region" description="Helical" evidence="1">
    <location>
        <begin position="284"/>
        <end position="306"/>
    </location>
</feature>
<feature type="transmembrane region" description="Helical" evidence="1">
    <location>
        <begin position="1017"/>
        <end position="1042"/>
    </location>
</feature>
<feature type="transmembrane region" description="Helical" evidence="1">
    <location>
        <begin position="1121"/>
        <end position="1143"/>
    </location>
</feature>
<feature type="transmembrane region" description="Helical" evidence="1">
    <location>
        <begin position="978"/>
        <end position="997"/>
    </location>
</feature>
<accession>A0A9P1BRF4</accession>
<feature type="transmembrane region" description="Helical" evidence="1">
    <location>
        <begin position="242"/>
        <end position="264"/>
    </location>
</feature>
<evidence type="ECO:0000313" key="4">
    <source>
        <dbReference type="EMBL" id="CAL4763928.1"/>
    </source>
</evidence>
<proteinExistence type="predicted"/>
<organism evidence="2">
    <name type="scientific">Cladocopium goreaui</name>
    <dbReference type="NCBI Taxonomy" id="2562237"/>
    <lineage>
        <taxon>Eukaryota</taxon>
        <taxon>Sar</taxon>
        <taxon>Alveolata</taxon>
        <taxon>Dinophyceae</taxon>
        <taxon>Suessiales</taxon>
        <taxon>Symbiodiniaceae</taxon>
        <taxon>Cladocopium</taxon>
    </lineage>
</organism>
<reference evidence="3" key="2">
    <citation type="submission" date="2024-04" db="EMBL/GenBank/DDBJ databases">
        <authorList>
            <person name="Chen Y."/>
            <person name="Shah S."/>
            <person name="Dougan E. K."/>
            <person name="Thang M."/>
            <person name="Chan C."/>
        </authorList>
    </citation>
    <scope>NUCLEOTIDE SEQUENCE [LARGE SCALE GENOMIC DNA]</scope>
</reference>
<feature type="transmembrane region" description="Helical" evidence="1">
    <location>
        <begin position="1163"/>
        <end position="1185"/>
    </location>
</feature>
<feature type="transmembrane region" description="Helical" evidence="1">
    <location>
        <begin position="138"/>
        <end position="163"/>
    </location>
</feature>
<reference evidence="2" key="1">
    <citation type="submission" date="2022-10" db="EMBL/GenBank/DDBJ databases">
        <authorList>
            <person name="Chen Y."/>
            <person name="Dougan E. K."/>
            <person name="Chan C."/>
            <person name="Rhodes N."/>
            <person name="Thang M."/>
        </authorList>
    </citation>
    <scope>NUCLEOTIDE SEQUENCE</scope>
</reference>
<sequence>MSHKYQVGQLVAVRDDEEEPWQCGRIASVDPILVKRRPRSAPLTFNLVSPLEALDDKDIKGLVGFDQQMRNQLDNGHATPPVGLSPEDQSAYKGMLSKAAWLFANTMLMLAALSPVFFNLVWLTLANVVNKGEDRQDYWWYVLFFDNYFMVVKGGMFTLFFLTFLPKPAGGHKRFLFIMFAVMWPLCSFCIHLLWLALDLHSWGILKLNFPLGASIAVFAWMPVCIFVQYKKSERYFATKRFVVIVVILVADLIFISSSHAIVLGFKSSSEWDFGLPDAQLARAVMDLLWVLGFTQVYMPLLAKVWQIGLFLFDTMAPFPEIVRQRMLYFATVILDMHRYMYLREMLYMARVEVVAFVVLKDMVFDIYHFGIKSSPAFQSLQLMGVPSWKVFLGIAEQRWSKYRYLERLTCLLSVFATCLEVPQRFVAVFTWTIDAEYPHETTTYYFYFAETKVKLANVPVEFDDKFKVWANEKAAERERAAKAVRPKPVRFEVALANEAVQRSGREWGKVWDGFADPSRFRFFQLLTVQLGGIVFCRFWPRMGCKLASSLMLLLAGTMIRLSPSKDVLNYVHDHTAPRDLFSWVVPSAILFCDIFELIVVQWLQSADPALIKYRLCRFARLFLDPVLAGMVLSCHICCNSDVYLTFAKLKFCKGVPTKEIRLHGNDVQTMQGDFEVGQLVAVRDDEEEPWQCGRIASVDPILVKRRPRSAPLTFNLVSPLEALDDKDIKGLVGFDQQMRNQLDNGHATPPVGLSPEDQSAYKGMPSKAAWLFANTMLMLAALSPVFFNLVWLTLANVVNKGEDRQDYWWYVLVFDNYFMIIKGGMFTLFFLKFLPKPEGSTLLEEPVPACLLVAAGRWGAGNMADRLAGPTLLASTECSALGARVGQLVAVRDDEEEPWQCGRIASVDPILVKRRPRSAPLTFNLVSPLEALDDKDIKGLVGFDQQMRNQLDNGHATPPVGLSPEDQSAYKGMLSKAAWLFANTMLMLAALSPVFFNLVWLTLANVVNKGEDRQDYWWYVLFFDNYFMVVKGGMFTLFFLTFLPKPAGGHKRFLFIMFAVMWPLCSFCIHLLWLALDLHSWGILKLNFPLGASIAVFAWMPVCIFVQYKKSERYFATKRFVVIVVILVADLIFISSSHAIVLGFKSSSEWDFGLPDAQLARAVMDLLWVLGFTQVYMPLLAKVWQIGLFLFDTMAPFPEIVRQRMLYFATVILDMHRYMYLREMLYMARVEVVAFVVLKDMVFDIYHFGIKSSPAFQSLQLMGVPSWKVFLGIAEQRWSKYRYLERLTCLLSVFATCLEVPQRFVAVFTWTIDAEYPHETTTYYFYFAETKVKLANVPVEFDDKFKVWANEKAAERERAAKAVRPKPVRFEVALANEAVQRSGREWGKVWDGFADPSRFRFFQLLTVQLGGIVFCRFWPRMGCKLASSLMLLLAGTMIRLSPSKDVLNYVHDHTAPRDLFSWVVPSAILFCDIFELIVVQWLQSADPALIKYRLCRFARLFLDPVLAGMVLSCHICCNSDVYLTFAKLKF</sequence>
<evidence type="ECO:0000313" key="5">
    <source>
        <dbReference type="Proteomes" id="UP001152797"/>
    </source>
</evidence>
<feature type="transmembrane region" description="Helical" evidence="1">
    <location>
        <begin position="99"/>
        <end position="118"/>
    </location>
</feature>
<feature type="transmembrane region" description="Helical" evidence="1">
    <location>
        <begin position="808"/>
        <end position="832"/>
    </location>
</feature>
<dbReference type="EMBL" id="CAMXCT010000282">
    <property type="protein sequence ID" value="CAI3976616.1"/>
    <property type="molecule type" value="Genomic_DNA"/>
</dbReference>
<name>A0A9P1BRF4_9DINO</name>
<feature type="transmembrane region" description="Helical" evidence="1">
    <location>
        <begin position="1089"/>
        <end position="1109"/>
    </location>
</feature>
<evidence type="ECO:0000313" key="3">
    <source>
        <dbReference type="EMBL" id="CAL1129991.1"/>
    </source>
</evidence>
<feature type="transmembrane region" description="Helical" evidence="1">
    <location>
        <begin position="175"/>
        <end position="198"/>
    </location>
</feature>
<evidence type="ECO:0000313" key="2">
    <source>
        <dbReference type="EMBL" id="CAI3976616.1"/>
    </source>
</evidence>
<feature type="transmembrane region" description="Helical" evidence="1">
    <location>
        <begin position="769"/>
        <end position="788"/>
    </location>
</feature>
<keyword evidence="5" id="KW-1185">Reference proteome</keyword>
<feature type="transmembrane region" description="Helical" evidence="1">
    <location>
        <begin position="1054"/>
        <end position="1077"/>
    </location>
</feature>
<keyword evidence="1" id="KW-1133">Transmembrane helix</keyword>
<dbReference type="EMBL" id="CAMXCT030000282">
    <property type="protein sequence ID" value="CAL4763928.1"/>
    <property type="molecule type" value="Genomic_DNA"/>
</dbReference>
<feature type="transmembrane region" description="Helical" evidence="1">
    <location>
        <begin position="210"/>
        <end position="230"/>
    </location>
</feature>
<dbReference type="Proteomes" id="UP001152797">
    <property type="component" value="Unassembled WGS sequence"/>
</dbReference>
<keyword evidence="1" id="KW-0812">Transmembrane</keyword>
<dbReference type="EMBL" id="CAMXCT020000282">
    <property type="protein sequence ID" value="CAL1129991.1"/>
    <property type="molecule type" value="Genomic_DNA"/>
</dbReference>
<protein>
    <submittedName>
        <fullName evidence="4">Fungal lipase-like domain-containing protein</fullName>
    </submittedName>
</protein>